<feature type="signal peptide" evidence="2">
    <location>
        <begin position="1"/>
        <end position="19"/>
    </location>
</feature>
<dbReference type="NCBIfam" id="TIGR04183">
    <property type="entry name" value="Por_Secre_tail"/>
    <property type="match status" value="1"/>
</dbReference>
<dbReference type="RefSeq" id="WP_090119218.1">
    <property type="nucleotide sequence ID" value="NZ_FNNJ01000001.1"/>
</dbReference>
<evidence type="ECO:0000313" key="4">
    <source>
        <dbReference type="EMBL" id="SDW28078.1"/>
    </source>
</evidence>
<dbReference type="Pfam" id="PF18962">
    <property type="entry name" value="Por_Secre_tail"/>
    <property type="match status" value="1"/>
</dbReference>
<dbReference type="InterPro" id="IPR026444">
    <property type="entry name" value="Secre_tail"/>
</dbReference>
<keyword evidence="5" id="KW-1185">Reference proteome</keyword>
<proteinExistence type="predicted"/>
<protein>
    <submittedName>
        <fullName evidence="4">Por secretion system C-terminal sorting domain-containing protein</fullName>
    </submittedName>
</protein>
<evidence type="ECO:0000256" key="1">
    <source>
        <dbReference type="ARBA" id="ARBA00022729"/>
    </source>
</evidence>
<keyword evidence="1 2" id="KW-0732">Signal</keyword>
<feature type="domain" description="Secretion system C-terminal sorting" evidence="3">
    <location>
        <begin position="306"/>
        <end position="372"/>
    </location>
</feature>
<dbReference type="STRING" id="762486.SAMN05444411_101416"/>
<dbReference type="Proteomes" id="UP000199595">
    <property type="component" value="Unassembled WGS sequence"/>
</dbReference>
<dbReference type="EMBL" id="FNNJ01000001">
    <property type="protein sequence ID" value="SDW28078.1"/>
    <property type="molecule type" value="Genomic_DNA"/>
</dbReference>
<evidence type="ECO:0000313" key="5">
    <source>
        <dbReference type="Proteomes" id="UP000199595"/>
    </source>
</evidence>
<name>A0A1H2S9E6_9FLAO</name>
<dbReference type="AlphaFoldDB" id="A0A1H2S9E6"/>
<evidence type="ECO:0000259" key="3">
    <source>
        <dbReference type="Pfam" id="PF18962"/>
    </source>
</evidence>
<organism evidence="4 5">
    <name type="scientific">Lutibacter oricola</name>
    <dbReference type="NCBI Taxonomy" id="762486"/>
    <lineage>
        <taxon>Bacteria</taxon>
        <taxon>Pseudomonadati</taxon>
        <taxon>Bacteroidota</taxon>
        <taxon>Flavobacteriia</taxon>
        <taxon>Flavobacteriales</taxon>
        <taxon>Flavobacteriaceae</taxon>
        <taxon>Lutibacter</taxon>
    </lineage>
</organism>
<evidence type="ECO:0000256" key="2">
    <source>
        <dbReference type="SAM" id="SignalP"/>
    </source>
</evidence>
<accession>A0A1H2S9E6</accession>
<dbReference type="OrthoDB" id="8981767at2"/>
<gene>
    <name evidence="4" type="ORF">SAMN05444411_101416</name>
</gene>
<sequence length="376" mass="40842">MKKTLLFFVAIFATTFAIGQTITLDSAPSSVSQNATASITVSFDAGASTVETKLGIKIYDVVNAVNVYNQGFNDTVGEVSGTRTANIPIPLNQLLTADGGQYEIQASFKPAGSGWLSITPVAITIEEGYLIDFQDSSTYTLAANNTVTPVTVEWVQDFANPDVTGINANTQCLKITELPAALKWHGTRVSGWGNSKLEDEGQYFTLKFMSLSPGKTDGTVRLIIRISGNNQTLDVPYSGVTVGEWNLIEFYTTETTGYFTSVDVVFDGDGTNTQDNEFLIDDITQKPASVLGVEKIDFKDDVSISLYPNPSQNTISISSKKNVKIAKVEVYNILGQQVLNSEYNGNIDISKLSKGSYIAKIFQDTNVVSTKRFVKQ</sequence>
<reference evidence="4 5" key="1">
    <citation type="submission" date="2016-10" db="EMBL/GenBank/DDBJ databases">
        <authorList>
            <person name="de Groot N.N."/>
        </authorList>
    </citation>
    <scope>NUCLEOTIDE SEQUENCE [LARGE SCALE GENOMIC DNA]</scope>
    <source>
        <strain evidence="4 5">DSM 24956</strain>
    </source>
</reference>
<feature type="chain" id="PRO_5011765058" evidence="2">
    <location>
        <begin position="20"/>
        <end position="376"/>
    </location>
</feature>